<evidence type="ECO:0000256" key="3">
    <source>
        <dbReference type="ARBA" id="ARBA00022771"/>
    </source>
</evidence>
<reference evidence="6" key="1">
    <citation type="submission" date="2020-12" db="EMBL/GenBank/DDBJ databases">
        <title>WGS assembly of Carya illinoinensis cv. Pawnee.</title>
        <authorList>
            <person name="Platts A."/>
            <person name="Shu S."/>
            <person name="Wright S."/>
            <person name="Barry K."/>
            <person name="Edger P."/>
            <person name="Pires J.C."/>
            <person name="Schmutz J."/>
        </authorList>
    </citation>
    <scope>NUCLEOTIDE SEQUENCE</scope>
    <source>
        <tissue evidence="6">Leaf</tissue>
    </source>
</reference>
<evidence type="ECO:0000313" key="7">
    <source>
        <dbReference type="Proteomes" id="UP000811609"/>
    </source>
</evidence>
<evidence type="ECO:0000256" key="1">
    <source>
        <dbReference type="ARBA" id="ARBA00004123"/>
    </source>
</evidence>
<evidence type="ECO:0000256" key="5">
    <source>
        <dbReference type="ARBA" id="ARBA00023242"/>
    </source>
</evidence>
<dbReference type="Proteomes" id="UP000811609">
    <property type="component" value="Chromosome 15"/>
</dbReference>
<evidence type="ECO:0000256" key="2">
    <source>
        <dbReference type="ARBA" id="ARBA00022723"/>
    </source>
</evidence>
<organism evidence="6 7">
    <name type="scientific">Carya illinoinensis</name>
    <name type="common">Pecan</name>
    <dbReference type="NCBI Taxonomy" id="32201"/>
    <lineage>
        <taxon>Eukaryota</taxon>
        <taxon>Viridiplantae</taxon>
        <taxon>Streptophyta</taxon>
        <taxon>Embryophyta</taxon>
        <taxon>Tracheophyta</taxon>
        <taxon>Spermatophyta</taxon>
        <taxon>Magnoliopsida</taxon>
        <taxon>eudicotyledons</taxon>
        <taxon>Gunneridae</taxon>
        <taxon>Pentapetalae</taxon>
        <taxon>rosids</taxon>
        <taxon>fabids</taxon>
        <taxon>Fagales</taxon>
        <taxon>Juglandaceae</taxon>
        <taxon>Carya</taxon>
    </lineage>
</organism>
<protein>
    <submittedName>
        <fullName evidence="6">Uncharacterized protein</fullName>
    </submittedName>
</protein>
<dbReference type="GO" id="GO:0008270">
    <property type="term" value="F:zinc ion binding"/>
    <property type="evidence" value="ECO:0007669"/>
    <property type="project" value="UniProtKB-KW"/>
</dbReference>
<dbReference type="AlphaFoldDB" id="A0A8T1N624"/>
<name>A0A8T1N624_CARIL</name>
<sequence length="179" mass="21124">MATNNRPSHVKKLIIPQYSEKMLRELLAEMIITDEMPFTTVDKKSFNKFVRCLEPRFPMPSRYTIMRDCMKRHVREKTEMKEMFSRTSQRVSFTTDTWTSIQNVGYMYITAHFIDSEWTLHKRIIGFKEIVDYKGASIGAMMDDCIQDWGIKKVLCITVDNASANDTAIEWFKRKVHFS</sequence>
<keyword evidence="5" id="KW-0539">Nucleus</keyword>
<keyword evidence="7" id="KW-1185">Reference proteome</keyword>
<gene>
    <name evidence="6" type="ORF">CIPAW_15G000700</name>
</gene>
<accession>A0A8T1N624</accession>
<dbReference type="PANTHER" id="PTHR46481:SF10">
    <property type="entry name" value="ZINC FINGER BED DOMAIN-CONTAINING PROTEIN 39"/>
    <property type="match status" value="1"/>
</dbReference>
<proteinExistence type="predicted"/>
<evidence type="ECO:0000256" key="4">
    <source>
        <dbReference type="ARBA" id="ARBA00022833"/>
    </source>
</evidence>
<dbReference type="InterPro" id="IPR052035">
    <property type="entry name" value="ZnF_BED_domain_contain"/>
</dbReference>
<dbReference type="PANTHER" id="PTHR46481">
    <property type="entry name" value="ZINC FINGER BED DOMAIN-CONTAINING PROTEIN 4"/>
    <property type="match status" value="1"/>
</dbReference>
<keyword evidence="4" id="KW-0862">Zinc</keyword>
<keyword evidence="3" id="KW-0863">Zinc-finger</keyword>
<evidence type="ECO:0000313" key="6">
    <source>
        <dbReference type="EMBL" id="KAG6625755.1"/>
    </source>
</evidence>
<keyword evidence="2" id="KW-0479">Metal-binding</keyword>
<comment type="caution">
    <text evidence="6">The sequence shown here is derived from an EMBL/GenBank/DDBJ whole genome shotgun (WGS) entry which is preliminary data.</text>
</comment>
<comment type="subcellular location">
    <subcellularLocation>
        <location evidence="1">Nucleus</location>
    </subcellularLocation>
</comment>
<dbReference type="EMBL" id="CM031823">
    <property type="protein sequence ID" value="KAG6625755.1"/>
    <property type="molecule type" value="Genomic_DNA"/>
</dbReference>
<dbReference type="GO" id="GO:0005634">
    <property type="term" value="C:nucleus"/>
    <property type="evidence" value="ECO:0007669"/>
    <property type="project" value="UniProtKB-SubCell"/>
</dbReference>